<evidence type="ECO:0000313" key="6">
    <source>
        <dbReference type="Proteomes" id="UP000287605"/>
    </source>
</evidence>
<reference evidence="5 6" key="1">
    <citation type="submission" date="2017-05" db="EMBL/GenBank/DDBJ databases">
        <title>Vagococcus spp. assemblies.</title>
        <authorList>
            <person name="Gulvik C.A."/>
        </authorList>
    </citation>
    <scope>NUCLEOTIDE SEQUENCE [LARGE SCALE GENOMIC DNA]</scope>
    <source>
        <strain evidence="5 6">CCUG 51432</strain>
    </source>
</reference>
<dbReference type="Pfam" id="PF13377">
    <property type="entry name" value="Peripla_BP_3"/>
    <property type="match status" value="1"/>
</dbReference>
<dbReference type="PROSITE" id="PS50932">
    <property type="entry name" value="HTH_LACI_2"/>
    <property type="match status" value="1"/>
</dbReference>
<dbReference type="InterPro" id="IPR010982">
    <property type="entry name" value="Lambda_DNA-bd_dom_sf"/>
</dbReference>
<sequence length="344" mass="39130">MKIEDIARLANVSKSAVSLALNDKPGVSEETRKIILDIAKEYNYVPLRKVNKNKKKQTKLIRFLACTSGDIVTDNYQTMPFFSQLISKLADEINHYSYSLLLSTIDKEMISKELKHLETEQASSAIILLGTNLSEDDILQIKEIQKNLVVIDTCFQKLDVDFVAINNYQGGYLAAKHLVSEGHTSIGYAMSQTRMYNFSERQKGFSDCLEDHQLYVNQDFFIEFPGMKITDQLLHETYLKNLHNLPSAIFCENDYIAISLVKTLTEIDYRIPEDISIIGFDDIPEATVISPELSTIHVPIKQIVQATLERISKMIEKKQTHSSCQLINTSLIKRNSVTAHKETE</sequence>
<dbReference type="AlphaFoldDB" id="A0A430B456"/>
<dbReference type="SUPFAM" id="SSF47413">
    <property type="entry name" value="lambda repressor-like DNA-binding domains"/>
    <property type="match status" value="1"/>
</dbReference>
<dbReference type="Pfam" id="PF00356">
    <property type="entry name" value="LacI"/>
    <property type="match status" value="1"/>
</dbReference>
<dbReference type="CDD" id="cd01392">
    <property type="entry name" value="HTH_LacI"/>
    <property type="match status" value="1"/>
</dbReference>
<protein>
    <recommendedName>
        <fullName evidence="4">HTH lacI-type domain-containing protein</fullName>
    </recommendedName>
</protein>
<proteinExistence type="predicted"/>
<keyword evidence="6" id="KW-1185">Reference proteome</keyword>
<feature type="domain" description="HTH lacI-type" evidence="4">
    <location>
        <begin position="1"/>
        <end position="49"/>
    </location>
</feature>
<accession>A0A430B456</accession>
<dbReference type="InterPro" id="IPR046335">
    <property type="entry name" value="LacI/GalR-like_sensor"/>
</dbReference>
<dbReference type="SUPFAM" id="SSF53822">
    <property type="entry name" value="Periplasmic binding protein-like I"/>
    <property type="match status" value="1"/>
</dbReference>
<evidence type="ECO:0000256" key="1">
    <source>
        <dbReference type="ARBA" id="ARBA00023015"/>
    </source>
</evidence>
<comment type="caution">
    <text evidence="5">The sequence shown here is derived from an EMBL/GenBank/DDBJ whole genome shotgun (WGS) entry which is preliminary data.</text>
</comment>
<dbReference type="PROSITE" id="PS00356">
    <property type="entry name" value="HTH_LACI_1"/>
    <property type="match status" value="1"/>
</dbReference>
<dbReference type="RefSeq" id="WP_126806726.1">
    <property type="nucleotide sequence ID" value="NZ_NGKA01000002.1"/>
</dbReference>
<organism evidence="5 6">
    <name type="scientific">Vagococcus elongatus</name>
    <dbReference type="NCBI Taxonomy" id="180344"/>
    <lineage>
        <taxon>Bacteria</taxon>
        <taxon>Bacillati</taxon>
        <taxon>Bacillota</taxon>
        <taxon>Bacilli</taxon>
        <taxon>Lactobacillales</taxon>
        <taxon>Enterococcaceae</taxon>
        <taxon>Vagococcus</taxon>
    </lineage>
</organism>
<dbReference type="Proteomes" id="UP000287605">
    <property type="component" value="Unassembled WGS sequence"/>
</dbReference>
<evidence type="ECO:0000259" key="4">
    <source>
        <dbReference type="PROSITE" id="PS50932"/>
    </source>
</evidence>
<dbReference type="SMART" id="SM00354">
    <property type="entry name" value="HTH_LACI"/>
    <property type="match status" value="1"/>
</dbReference>
<evidence type="ECO:0000256" key="2">
    <source>
        <dbReference type="ARBA" id="ARBA00023125"/>
    </source>
</evidence>
<dbReference type="GO" id="GO:0003700">
    <property type="term" value="F:DNA-binding transcription factor activity"/>
    <property type="evidence" value="ECO:0007669"/>
    <property type="project" value="TreeGrafter"/>
</dbReference>
<dbReference type="PANTHER" id="PTHR30146:SF150">
    <property type="entry name" value="ARABINOSE METABOLISM TRANSCRIPTIONAL REPRESSOR"/>
    <property type="match status" value="1"/>
</dbReference>
<evidence type="ECO:0000256" key="3">
    <source>
        <dbReference type="ARBA" id="ARBA00023163"/>
    </source>
</evidence>
<keyword evidence="2" id="KW-0238">DNA-binding</keyword>
<dbReference type="Gene3D" id="3.40.50.2300">
    <property type="match status" value="2"/>
</dbReference>
<dbReference type="InterPro" id="IPR028082">
    <property type="entry name" value="Peripla_BP_I"/>
</dbReference>
<keyword evidence="3" id="KW-0804">Transcription</keyword>
<dbReference type="OrthoDB" id="9796186at2"/>
<dbReference type="Gene3D" id="1.10.260.40">
    <property type="entry name" value="lambda repressor-like DNA-binding domains"/>
    <property type="match status" value="1"/>
</dbReference>
<dbReference type="PANTHER" id="PTHR30146">
    <property type="entry name" value="LACI-RELATED TRANSCRIPTIONAL REPRESSOR"/>
    <property type="match status" value="1"/>
</dbReference>
<dbReference type="EMBL" id="NGKA01000002">
    <property type="protein sequence ID" value="RSU15120.1"/>
    <property type="molecule type" value="Genomic_DNA"/>
</dbReference>
<gene>
    <name evidence="5" type="ORF">CBF29_01960</name>
</gene>
<dbReference type="GO" id="GO:0000976">
    <property type="term" value="F:transcription cis-regulatory region binding"/>
    <property type="evidence" value="ECO:0007669"/>
    <property type="project" value="TreeGrafter"/>
</dbReference>
<evidence type="ECO:0000313" key="5">
    <source>
        <dbReference type="EMBL" id="RSU15120.1"/>
    </source>
</evidence>
<dbReference type="InterPro" id="IPR000843">
    <property type="entry name" value="HTH_LacI"/>
</dbReference>
<name>A0A430B456_9ENTE</name>
<keyword evidence="1" id="KW-0805">Transcription regulation</keyword>